<evidence type="ECO:0000256" key="1">
    <source>
        <dbReference type="SAM" id="SignalP"/>
    </source>
</evidence>
<reference evidence="2 3" key="1">
    <citation type="submission" date="2018-11" db="EMBL/GenBank/DDBJ databases">
        <title>Complete genome sequence of Leptospira kmetyi isolate LS 001/16 from soil sample associated with a leptospirosis patient in Kelantan.</title>
        <authorList>
            <person name="Muhammad Yusoff F."/>
            <person name="Muhammad Yusoff S."/>
            <person name="Ahmad M.N."/>
            <person name="Yusof N.Y."/>
            <person name="Aziah I."/>
        </authorList>
    </citation>
    <scope>NUCLEOTIDE SEQUENCE [LARGE SCALE GENOMIC DNA]</scope>
    <source>
        <strain evidence="2 3">LS 001/16</strain>
    </source>
</reference>
<proteinExistence type="predicted"/>
<evidence type="ECO:0000313" key="3">
    <source>
        <dbReference type="Proteomes" id="UP000276407"/>
    </source>
</evidence>
<protein>
    <submittedName>
        <fullName evidence="2">Uncharacterized protein</fullName>
    </submittedName>
</protein>
<dbReference type="AlphaFoldDB" id="A0AAD0US02"/>
<dbReference type="KEGG" id="lkm:EFP84_13545"/>
<keyword evidence="1" id="KW-0732">Signal</keyword>
<dbReference type="EMBL" id="CP033614">
    <property type="protein sequence ID" value="AYV56429.1"/>
    <property type="molecule type" value="Genomic_DNA"/>
</dbReference>
<name>A0AAD0US02_9LEPT</name>
<feature type="chain" id="PRO_5042033048" evidence="1">
    <location>
        <begin position="21"/>
        <end position="246"/>
    </location>
</feature>
<sequence length="246" mass="29412">MVIKKFYWILLLSMFTGVDAINSEECVKDYIFTNLSGHKRNRTSIEFGLGLRIISIDDNLDIFKANDVILKVDQCVWREYAEHDQFYKFDTTINYLGFANNPEVKSILLIRDRKLYEFRKGFFGGIEQKEISKPEIIQMDNDKKNRRYNNRTFLVKDYSEEIALVVMEYRNALYIRELSDNSFRIVTNVEFLEVDGNLIIRFEGRNLYKLLDKKLVVQLDELEYKKFKNNYRVRKRNIFQIPQSSN</sequence>
<dbReference type="Proteomes" id="UP000276407">
    <property type="component" value="Chromosome 1"/>
</dbReference>
<organism evidence="2 3">
    <name type="scientific">Leptospira kmetyi</name>
    <dbReference type="NCBI Taxonomy" id="408139"/>
    <lineage>
        <taxon>Bacteria</taxon>
        <taxon>Pseudomonadati</taxon>
        <taxon>Spirochaetota</taxon>
        <taxon>Spirochaetia</taxon>
        <taxon>Leptospirales</taxon>
        <taxon>Leptospiraceae</taxon>
        <taxon>Leptospira</taxon>
    </lineage>
</organism>
<gene>
    <name evidence="2" type="ORF">EFP84_13545</name>
</gene>
<evidence type="ECO:0000313" key="2">
    <source>
        <dbReference type="EMBL" id="AYV56429.1"/>
    </source>
</evidence>
<accession>A0AAD0US02</accession>
<feature type="signal peptide" evidence="1">
    <location>
        <begin position="1"/>
        <end position="20"/>
    </location>
</feature>